<evidence type="ECO:0000313" key="3">
    <source>
        <dbReference type="Proteomes" id="UP000051017"/>
    </source>
</evidence>
<dbReference type="Proteomes" id="UP000051017">
    <property type="component" value="Unassembled WGS sequence"/>
</dbReference>
<dbReference type="Gene3D" id="3.90.1200.10">
    <property type="match status" value="1"/>
</dbReference>
<dbReference type="SUPFAM" id="SSF56112">
    <property type="entry name" value="Protein kinase-like (PK-like)"/>
    <property type="match status" value="1"/>
</dbReference>
<sequence length="348" mass="38290">MVAQIPGVIGDVNATWLKSELGWDIDSVDAQQIGAGIGVSSALYRLKLRGANCPSSVVVKLPALDEAAVFTSTMLRMYIREANFFDSLCNEMPIGVPVAYLARVDEATSQFVVVMEDLGELRIVDQNEGMSITDARAAIDAAAKLHAKWWGRGDELSAAGTTISLGDPIYPAVLPFVFGEGWEKLTKEMELPASIMEIGPKFAERLPSLLQSLVTGPNTLCHGDYRADNMLFDAQGEPVVIDFQLLGSGTGAYDVAYFVTQSLSMQDASLYERELFDRWIAGLTAAGLVVDADDLWLQYRRCALFCLAYPVIASRGMDLNNPRERKLLEMMNERFDRAVRELNLAELM</sequence>
<comment type="caution">
    <text evidence="2">The sequence shown here is derived from an EMBL/GenBank/DDBJ whole genome shotgun (WGS) entry which is preliminary data.</text>
</comment>
<dbReference type="PANTHER" id="PTHR11012:SF30">
    <property type="entry name" value="PROTEIN KINASE-LIKE DOMAIN-CONTAINING"/>
    <property type="match status" value="1"/>
</dbReference>
<feature type="domain" description="Aminoglycoside phosphotransferase" evidence="1">
    <location>
        <begin position="80"/>
        <end position="287"/>
    </location>
</feature>
<dbReference type="InterPro" id="IPR002575">
    <property type="entry name" value="Aminoglycoside_PTrfase"/>
</dbReference>
<name>A0A0R2QAE9_9ACTN</name>
<organism evidence="2 3">
    <name type="scientific">Acidimicrobiia bacterium BACL6 MAG-120924-bin43</name>
    <dbReference type="NCBI Taxonomy" id="1655583"/>
    <lineage>
        <taxon>Bacteria</taxon>
        <taxon>Bacillati</taxon>
        <taxon>Actinomycetota</taxon>
        <taxon>Acidimicrobiia</taxon>
        <taxon>acIV cluster</taxon>
    </lineage>
</organism>
<dbReference type="InterPro" id="IPR011009">
    <property type="entry name" value="Kinase-like_dom_sf"/>
</dbReference>
<evidence type="ECO:0000259" key="1">
    <source>
        <dbReference type="Pfam" id="PF01636"/>
    </source>
</evidence>
<dbReference type="Pfam" id="PF01636">
    <property type="entry name" value="APH"/>
    <property type="match status" value="1"/>
</dbReference>
<dbReference type="AlphaFoldDB" id="A0A0R2QAE9"/>
<protein>
    <recommendedName>
        <fullName evidence="1">Aminoglycoside phosphotransferase domain-containing protein</fullName>
    </recommendedName>
</protein>
<evidence type="ECO:0000313" key="2">
    <source>
        <dbReference type="EMBL" id="KRO47337.1"/>
    </source>
</evidence>
<dbReference type="PANTHER" id="PTHR11012">
    <property type="entry name" value="PROTEIN KINASE-LIKE DOMAIN-CONTAINING"/>
    <property type="match status" value="1"/>
</dbReference>
<accession>A0A0R2QAE9</accession>
<gene>
    <name evidence="2" type="ORF">ABR75_03165</name>
</gene>
<dbReference type="EMBL" id="LIBJ01000169">
    <property type="protein sequence ID" value="KRO47337.1"/>
    <property type="molecule type" value="Genomic_DNA"/>
</dbReference>
<reference evidence="2 3" key="1">
    <citation type="submission" date="2015-10" db="EMBL/GenBank/DDBJ databases">
        <title>Metagenome-Assembled Genomes uncover a global brackish microbiome.</title>
        <authorList>
            <person name="Hugerth L.W."/>
            <person name="Larsson J."/>
            <person name="Alneberg J."/>
            <person name="Lindh M.V."/>
            <person name="Legrand C."/>
            <person name="Pinhassi J."/>
            <person name="Andersson A.F."/>
        </authorList>
    </citation>
    <scope>NUCLEOTIDE SEQUENCE [LARGE SCALE GENOMIC DNA]</scope>
    <source>
        <strain evidence="2">BACL6 MAG-120924-bin43</strain>
    </source>
</reference>
<proteinExistence type="predicted"/>